<name>A0AAD9ULP6_RIDPI</name>
<sequence length="179" mass="20904">MQSTMEECVLFLGHSFVRRMKEACGRGAMCGVQHRYYTRDLCLSDIYVWEGRFARERWAYCGWPFLGTGSCAVVMIVIGTNDLSNKNCVPEDLVDRIVAFARELLTISPIAQVVVCEIVTRVPVRFRRCEVRPDFERVRQIANDKMYASITDLHNITYWHHRGEMFCERWCAHECSWHA</sequence>
<evidence type="ECO:0000313" key="2">
    <source>
        <dbReference type="Proteomes" id="UP001209878"/>
    </source>
</evidence>
<evidence type="ECO:0000313" key="1">
    <source>
        <dbReference type="EMBL" id="KAK2193991.1"/>
    </source>
</evidence>
<organism evidence="1 2">
    <name type="scientific">Ridgeia piscesae</name>
    <name type="common">Tubeworm</name>
    <dbReference type="NCBI Taxonomy" id="27915"/>
    <lineage>
        <taxon>Eukaryota</taxon>
        <taxon>Metazoa</taxon>
        <taxon>Spiralia</taxon>
        <taxon>Lophotrochozoa</taxon>
        <taxon>Annelida</taxon>
        <taxon>Polychaeta</taxon>
        <taxon>Sedentaria</taxon>
        <taxon>Canalipalpata</taxon>
        <taxon>Sabellida</taxon>
        <taxon>Siboglinidae</taxon>
        <taxon>Ridgeia</taxon>
    </lineage>
</organism>
<keyword evidence="2" id="KW-1185">Reference proteome</keyword>
<dbReference type="EMBL" id="JAODUO010000004">
    <property type="protein sequence ID" value="KAK2193991.1"/>
    <property type="molecule type" value="Genomic_DNA"/>
</dbReference>
<gene>
    <name evidence="1" type="ORF">NP493_4g14041</name>
</gene>
<protein>
    <submittedName>
        <fullName evidence="1">Uncharacterized protein</fullName>
    </submittedName>
</protein>
<dbReference type="InterPro" id="IPR036514">
    <property type="entry name" value="SGNH_hydro_sf"/>
</dbReference>
<dbReference type="Proteomes" id="UP001209878">
    <property type="component" value="Unassembled WGS sequence"/>
</dbReference>
<proteinExistence type="predicted"/>
<dbReference type="SUPFAM" id="SSF52266">
    <property type="entry name" value="SGNH hydrolase"/>
    <property type="match status" value="1"/>
</dbReference>
<dbReference type="AlphaFoldDB" id="A0AAD9ULP6"/>
<accession>A0AAD9ULP6</accession>
<dbReference type="Gene3D" id="3.40.50.1110">
    <property type="entry name" value="SGNH hydrolase"/>
    <property type="match status" value="1"/>
</dbReference>
<comment type="caution">
    <text evidence="1">The sequence shown here is derived from an EMBL/GenBank/DDBJ whole genome shotgun (WGS) entry which is preliminary data.</text>
</comment>
<reference evidence="1" key="1">
    <citation type="journal article" date="2023" name="Mol. Biol. Evol.">
        <title>Third-Generation Sequencing Reveals the Adaptive Role of the Epigenome in Three Deep-Sea Polychaetes.</title>
        <authorList>
            <person name="Perez M."/>
            <person name="Aroh O."/>
            <person name="Sun Y."/>
            <person name="Lan Y."/>
            <person name="Juniper S.K."/>
            <person name="Young C.R."/>
            <person name="Angers B."/>
            <person name="Qian P.Y."/>
        </authorList>
    </citation>
    <scope>NUCLEOTIDE SEQUENCE</scope>
    <source>
        <strain evidence="1">R07B-5</strain>
    </source>
</reference>